<dbReference type="PROSITE" id="PS51782">
    <property type="entry name" value="LYSM"/>
    <property type="match status" value="1"/>
</dbReference>
<dbReference type="SMART" id="SM00257">
    <property type="entry name" value="LysM"/>
    <property type="match status" value="1"/>
</dbReference>
<dbReference type="Gene3D" id="3.10.350.10">
    <property type="entry name" value="LysM domain"/>
    <property type="match status" value="1"/>
</dbReference>
<feature type="signal peptide" evidence="1">
    <location>
        <begin position="1"/>
        <end position="26"/>
    </location>
</feature>
<feature type="domain" description="LysM" evidence="2">
    <location>
        <begin position="36"/>
        <end position="83"/>
    </location>
</feature>
<gene>
    <name evidence="3" type="ORF">V757_05995</name>
</gene>
<organism evidence="3 4">
    <name type="scientific">Pelistega indica</name>
    <dbReference type="NCBI Taxonomy" id="1414851"/>
    <lineage>
        <taxon>Bacteria</taxon>
        <taxon>Pseudomonadati</taxon>
        <taxon>Pseudomonadota</taxon>
        <taxon>Betaproteobacteria</taxon>
        <taxon>Burkholderiales</taxon>
        <taxon>Alcaligenaceae</taxon>
        <taxon>Pelistega</taxon>
    </lineage>
</organism>
<dbReference type="PANTHER" id="PTHR38731:SF3">
    <property type="entry name" value="BLL6125 PROTEIN"/>
    <property type="match status" value="1"/>
</dbReference>
<dbReference type="RefSeq" id="WP_023950749.1">
    <property type="nucleotide sequence ID" value="NZ_AYSV01000076.1"/>
</dbReference>
<keyword evidence="1" id="KW-0732">Signal</keyword>
<dbReference type="InterPro" id="IPR036779">
    <property type="entry name" value="LysM_dom_sf"/>
</dbReference>
<dbReference type="Gene3D" id="2.60.120.1440">
    <property type="match status" value="1"/>
</dbReference>
<dbReference type="PANTHER" id="PTHR38731">
    <property type="entry name" value="LIPL45-RELATED LIPOPROTEIN-RELATED"/>
    <property type="match status" value="1"/>
</dbReference>
<dbReference type="Pfam" id="PF01476">
    <property type="entry name" value="LysM"/>
    <property type="match status" value="1"/>
</dbReference>
<name>V8G8X3_9BURK</name>
<feature type="chain" id="PRO_5004769168" description="LysM domain-containing protein" evidence="1">
    <location>
        <begin position="27"/>
        <end position="360"/>
    </location>
</feature>
<evidence type="ECO:0000313" key="4">
    <source>
        <dbReference type="Proteomes" id="UP000018766"/>
    </source>
</evidence>
<evidence type="ECO:0000313" key="3">
    <source>
        <dbReference type="EMBL" id="ETD72147.1"/>
    </source>
</evidence>
<dbReference type="EMBL" id="AYSV01000076">
    <property type="protein sequence ID" value="ETD72147.1"/>
    <property type="molecule type" value="Genomic_DNA"/>
</dbReference>
<dbReference type="InterPro" id="IPR018392">
    <property type="entry name" value="LysM"/>
</dbReference>
<sequence>MFSLTRHLALAVLIITSLFSSSISLAQPAGARGDNFIYIMQEGDTLGIIAERFTSKPGNWRKIKAYNKISQNTTIPVGKEILVPFKLIDTLPDEGKVIGVSGEVTINNKTIQIGSMVKENDRIETGNNSTVTFKLSNDNVIAISPNSLIYIQHLRQFSGTGLVDAIFKTEQGEFAANVESNNGGVGRFEIRTPVSITGVRGTSLRSRVDENGHVIVELLSGKAAVASSKRPAKEAIVPANQGAVISAKGKHHQKPTTPDTVSYQTELGTNDLTVTLNPISNAQYYLIRFTLDEKGILELARSQSTATINHLELPNVNKFYVQVRAIDKKGLSGADTATLVSIPVKSESDSKAGASLPAAQ</sequence>
<evidence type="ECO:0000256" key="1">
    <source>
        <dbReference type="SAM" id="SignalP"/>
    </source>
</evidence>
<dbReference type="InterPro" id="IPR006860">
    <property type="entry name" value="FecR"/>
</dbReference>
<dbReference type="SUPFAM" id="SSF54106">
    <property type="entry name" value="LysM domain"/>
    <property type="match status" value="1"/>
</dbReference>
<dbReference type="Pfam" id="PF04773">
    <property type="entry name" value="FecR"/>
    <property type="match status" value="1"/>
</dbReference>
<dbReference type="AlphaFoldDB" id="V8G8X3"/>
<accession>V8G8X3</accession>
<evidence type="ECO:0000259" key="2">
    <source>
        <dbReference type="PROSITE" id="PS51782"/>
    </source>
</evidence>
<dbReference type="Proteomes" id="UP000018766">
    <property type="component" value="Unassembled WGS sequence"/>
</dbReference>
<dbReference type="OrthoDB" id="9813091at2"/>
<dbReference type="PATRIC" id="fig|1414851.3.peg.1214"/>
<comment type="caution">
    <text evidence="3">The sequence shown here is derived from an EMBL/GenBank/DDBJ whole genome shotgun (WGS) entry which is preliminary data.</text>
</comment>
<reference evidence="3 4" key="1">
    <citation type="submission" date="2013-11" db="EMBL/GenBank/DDBJ databases">
        <title>Genomic analysis of Pelistega sp. HM-7.</title>
        <authorList>
            <person name="Kumbhare S.V."/>
            <person name="Shetty S.A."/>
            <person name="Sharma O."/>
            <person name="Dhotre D.P."/>
        </authorList>
    </citation>
    <scope>NUCLEOTIDE SEQUENCE [LARGE SCALE GENOMIC DNA]</scope>
    <source>
        <strain evidence="3 4">HM-7</strain>
    </source>
</reference>
<protein>
    <recommendedName>
        <fullName evidence="2">LysM domain-containing protein</fullName>
    </recommendedName>
</protein>
<dbReference type="CDD" id="cd00118">
    <property type="entry name" value="LysM"/>
    <property type="match status" value="1"/>
</dbReference>
<proteinExistence type="predicted"/>
<keyword evidence="4" id="KW-1185">Reference proteome</keyword>